<evidence type="ECO:0000259" key="6">
    <source>
        <dbReference type="SMART" id="SM00945"/>
    </source>
</evidence>
<feature type="domain" description="ProQ/FinO" evidence="6">
    <location>
        <begin position="5"/>
        <end position="119"/>
    </location>
</feature>
<dbReference type="PANTHER" id="PTHR38106:SF1">
    <property type="entry name" value="RNA CHAPERONE PROQ"/>
    <property type="match status" value="1"/>
</dbReference>
<dbReference type="InterPro" id="IPR016103">
    <property type="entry name" value="ProQ/FinO"/>
</dbReference>
<dbReference type="InterPro" id="IPR035236">
    <property type="entry name" value="ProQ_C"/>
</dbReference>
<keyword evidence="8" id="KW-1185">Reference proteome</keyword>
<feature type="compositionally biased region" description="Basic and acidic residues" evidence="5">
    <location>
        <begin position="94"/>
        <end position="113"/>
    </location>
</feature>
<dbReference type="AlphaFoldDB" id="A0A2V4DZU2"/>
<feature type="region of interest" description="Disordered" evidence="5">
    <location>
        <begin position="94"/>
        <end position="127"/>
    </location>
</feature>
<evidence type="ECO:0000313" key="7">
    <source>
        <dbReference type="EMBL" id="PXY91312.1"/>
    </source>
</evidence>
<comment type="similarity">
    <text evidence="4">Belongs to the ProQ family.</text>
</comment>
<comment type="subcellular location">
    <subcellularLocation>
        <location evidence="4">Cytoplasm</location>
    </subcellularLocation>
</comment>
<proteinExistence type="inferred from homology"/>
<dbReference type="NCBIfam" id="NF003434">
    <property type="entry name" value="PRK04950.1"/>
    <property type="match status" value="1"/>
</dbReference>
<dbReference type="GO" id="GO:0010608">
    <property type="term" value="P:post-transcriptional regulation of gene expression"/>
    <property type="evidence" value="ECO:0007669"/>
    <property type="project" value="InterPro"/>
</dbReference>
<dbReference type="InterPro" id="IPR036442">
    <property type="entry name" value="ProQ/FinO_sf"/>
</dbReference>
<protein>
    <recommendedName>
        <fullName evidence="4">RNA chaperone ProQ</fullName>
    </recommendedName>
</protein>
<feature type="compositionally biased region" description="Basic residues" evidence="5">
    <location>
        <begin position="114"/>
        <end position="127"/>
    </location>
</feature>
<dbReference type="PANTHER" id="PTHR38106">
    <property type="entry name" value="RNA CHAPERONE PROQ"/>
    <property type="match status" value="1"/>
</dbReference>
<dbReference type="Pfam" id="PF04352">
    <property type="entry name" value="ProQ"/>
    <property type="match status" value="1"/>
</dbReference>
<dbReference type="HAMAP" id="MF_00749">
    <property type="entry name" value="ProQ"/>
    <property type="match status" value="1"/>
</dbReference>
<dbReference type="SUPFAM" id="SSF48657">
    <property type="entry name" value="FinO-like"/>
    <property type="match status" value="1"/>
</dbReference>
<sequence>MENQFQLTNSKEIIIYLAQQFPNCFTIEGEAKPLKIGIFQDILSRLENSEVLSKTKLRVALRGYTMGWRYLYSIKEGTHRVDLDGNPTEVITKEQEEHAQQQLKESKEQAKERAKQKRKAAPKPARKPRALKLGDFVKVNVGNKPIKGQIITIEKEHIKVKVGAGMELMVKPEHIINR</sequence>
<evidence type="ECO:0000256" key="5">
    <source>
        <dbReference type="SAM" id="MobiDB-lite"/>
    </source>
</evidence>
<dbReference type="RefSeq" id="WP_110447294.1">
    <property type="nucleotide sequence ID" value="NZ_CP132381.1"/>
</dbReference>
<keyword evidence="2 4" id="KW-0694">RNA-binding</keyword>
<evidence type="ECO:0000256" key="4">
    <source>
        <dbReference type="HAMAP-Rule" id="MF_00749"/>
    </source>
</evidence>
<evidence type="ECO:0000256" key="2">
    <source>
        <dbReference type="ARBA" id="ARBA00022884"/>
    </source>
</evidence>
<accession>A0A2V4DZU2</accession>
<keyword evidence="1 4" id="KW-0963">Cytoplasm</keyword>
<dbReference type="InterPro" id="IPR023529">
    <property type="entry name" value="ProQ"/>
</dbReference>
<dbReference type="Gene3D" id="1.10.1710.10">
    <property type="entry name" value="ProQ/FinO domain"/>
    <property type="match status" value="1"/>
</dbReference>
<evidence type="ECO:0000256" key="3">
    <source>
        <dbReference type="ARBA" id="ARBA00023186"/>
    </source>
</evidence>
<dbReference type="OrthoDB" id="8421419at2"/>
<name>A0A2V4DZU2_9GAMM</name>
<comment type="function">
    <text evidence="4">RNA chaperone with significant RNA binding, RNA strand exchange and RNA duplexing activities.</text>
</comment>
<evidence type="ECO:0000256" key="1">
    <source>
        <dbReference type="ARBA" id="ARBA00022490"/>
    </source>
</evidence>
<dbReference type="SMART" id="SM00945">
    <property type="entry name" value="ProQ"/>
    <property type="match status" value="1"/>
</dbReference>
<evidence type="ECO:0000313" key="8">
    <source>
        <dbReference type="Proteomes" id="UP000247673"/>
    </source>
</evidence>
<dbReference type="GO" id="GO:0034057">
    <property type="term" value="F:RNA strand-exchange activity"/>
    <property type="evidence" value="ECO:0007669"/>
    <property type="project" value="UniProtKB-UniRule"/>
</dbReference>
<gene>
    <name evidence="4" type="primary">proQ</name>
    <name evidence="7" type="ORF">DKK78_02960</name>
</gene>
<dbReference type="EMBL" id="QGLO01000004">
    <property type="protein sequence ID" value="PXY91312.1"/>
    <property type="molecule type" value="Genomic_DNA"/>
</dbReference>
<dbReference type="GO" id="GO:0033592">
    <property type="term" value="F:RNA strand annealing activity"/>
    <property type="evidence" value="ECO:0007669"/>
    <property type="project" value="UniProtKB-UniRule"/>
</dbReference>
<organism evidence="7 8">
    <name type="scientific">Gilliamella apis</name>
    <dbReference type="NCBI Taxonomy" id="1970738"/>
    <lineage>
        <taxon>Bacteria</taxon>
        <taxon>Pseudomonadati</taxon>
        <taxon>Pseudomonadota</taxon>
        <taxon>Gammaproteobacteria</taxon>
        <taxon>Orbales</taxon>
        <taxon>Orbaceae</taxon>
        <taxon>Gilliamella</taxon>
    </lineage>
</organism>
<dbReference type="GO" id="GO:0005829">
    <property type="term" value="C:cytosol"/>
    <property type="evidence" value="ECO:0007669"/>
    <property type="project" value="TreeGrafter"/>
</dbReference>
<comment type="caution">
    <text evidence="7">The sequence shown here is derived from an EMBL/GenBank/DDBJ whole genome shotgun (WGS) entry which is preliminary data.</text>
</comment>
<dbReference type="Proteomes" id="UP000247673">
    <property type="component" value="Unassembled WGS sequence"/>
</dbReference>
<keyword evidence="3 4" id="KW-0143">Chaperone</keyword>
<reference evidence="7 8" key="1">
    <citation type="submission" date="2018-05" db="EMBL/GenBank/DDBJ databases">
        <title>Reference genomes for bee gut microbiota database.</title>
        <authorList>
            <person name="Ellegaard K.M."/>
        </authorList>
    </citation>
    <scope>NUCLEOTIDE SEQUENCE [LARGE SCALE GENOMIC DNA]</scope>
    <source>
        <strain evidence="7 8">ESL0172</strain>
    </source>
</reference>
<dbReference type="Pfam" id="PF17516">
    <property type="entry name" value="ProQ_C"/>
    <property type="match status" value="1"/>
</dbReference>